<dbReference type="RefSeq" id="XP_044320913.1">
    <property type="nucleotide sequence ID" value="XM_044464978.1"/>
</dbReference>
<dbReference type="EnsemblPlants" id="TraesCS2B02G561600.1">
    <property type="protein sequence ID" value="TraesCS2B02G561600.1.cds1"/>
    <property type="gene ID" value="TraesCS2B02G561600"/>
</dbReference>
<dbReference type="OrthoDB" id="675607at2759"/>
<dbReference type="Gramene" id="TraesCS2B03G1406500.1">
    <property type="protein sequence ID" value="TraesCS2B03G1406500.1.CDS1"/>
    <property type="gene ID" value="TraesCS2B03G1406500"/>
</dbReference>
<name>A0A3B6CFG3_WHEAT</name>
<dbReference type="Gramene" id="TraesRN2B0101458600.1">
    <property type="protein sequence ID" value="TraesRN2B0101458600.1"/>
    <property type="gene ID" value="TraesRN2B0101458600"/>
</dbReference>
<proteinExistence type="predicted"/>
<dbReference type="OMA" id="NKERHAW"/>
<accession>A0A3B6CFG3</accession>
<feature type="region of interest" description="Disordered" evidence="1">
    <location>
        <begin position="52"/>
        <end position="81"/>
    </location>
</feature>
<dbReference type="PANTHER" id="PTHR33090">
    <property type="entry name" value="DUF3774 DOMAIN PROTEIN-RELATED"/>
    <property type="match status" value="1"/>
</dbReference>
<protein>
    <submittedName>
        <fullName evidence="2">Uncharacterized protein</fullName>
    </submittedName>
</protein>
<keyword evidence="3" id="KW-1185">Reference proteome</keyword>
<evidence type="ECO:0000313" key="2">
    <source>
        <dbReference type="EnsemblPlants" id="TraesCS2B02G561600.1.cds1"/>
    </source>
</evidence>
<reference evidence="2" key="1">
    <citation type="submission" date="2018-08" db="EMBL/GenBank/DDBJ databases">
        <authorList>
            <person name="Rossello M."/>
        </authorList>
    </citation>
    <scope>NUCLEOTIDE SEQUENCE [LARGE SCALE GENOMIC DNA]</scope>
    <source>
        <strain evidence="2">cv. Chinese Spring</strain>
    </source>
</reference>
<sequence>MASGGGKATASSWAAAMSVGGGTVEALNKERHAWLCRCNRHALPCVFQQRAGTSATGNGPCGKGKAATTAGGMVARRKVRQEQEEELRTVMYLSNWGPNN</sequence>
<evidence type="ECO:0000256" key="1">
    <source>
        <dbReference type="SAM" id="MobiDB-lite"/>
    </source>
</evidence>
<dbReference type="Gramene" id="TraesCS2B02G561600.1">
    <property type="protein sequence ID" value="TraesCS2B02G561600.1.cds1"/>
    <property type="gene ID" value="TraesCS2B02G561600"/>
</dbReference>
<dbReference type="GeneID" id="123042547"/>
<dbReference type="InterPro" id="IPR022251">
    <property type="entry name" value="DUF3774_wound-induced"/>
</dbReference>
<organism evidence="2">
    <name type="scientific">Triticum aestivum</name>
    <name type="common">Wheat</name>
    <dbReference type="NCBI Taxonomy" id="4565"/>
    <lineage>
        <taxon>Eukaryota</taxon>
        <taxon>Viridiplantae</taxon>
        <taxon>Streptophyta</taxon>
        <taxon>Embryophyta</taxon>
        <taxon>Tracheophyta</taxon>
        <taxon>Spermatophyta</taxon>
        <taxon>Magnoliopsida</taxon>
        <taxon>Liliopsida</taxon>
        <taxon>Poales</taxon>
        <taxon>Poaceae</taxon>
        <taxon>BOP clade</taxon>
        <taxon>Pooideae</taxon>
        <taxon>Triticodae</taxon>
        <taxon>Triticeae</taxon>
        <taxon>Triticinae</taxon>
        <taxon>Triticum</taxon>
    </lineage>
</organism>
<gene>
    <name evidence="2" type="primary">LOC123042547</name>
</gene>
<reference evidence="2" key="2">
    <citation type="submission" date="2018-10" db="UniProtKB">
        <authorList>
            <consortium name="EnsemblPlants"/>
        </authorList>
    </citation>
    <scope>IDENTIFICATION</scope>
</reference>
<dbReference type="Proteomes" id="UP000019116">
    <property type="component" value="Chromosome 2B"/>
</dbReference>
<dbReference type="AlphaFoldDB" id="A0A3B6CFG3"/>
<dbReference type="Pfam" id="PF12609">
    <property type="entry name" value="DUF3774"/>
    <property type="match status" value="1"/>
</dbReference>
<feature type="compositionally biased region" description="Low complexity" evidence="1">
    <location>
        <begin position="63"/>
        <end position="72"/>
    </location>
</feature>
<evidence type="ECO:0000313" key="3">
    <source>
        <dbReference type="Proteomes" id="UP000019116"/>
    </source>
</evidence>